<evidence type="ECO:0000259" key="5">
    <source>
        <dbReference type="Pfam" id="PF04073"/>
    </source>
</evidence>
<dbReference type="GO" id="GO:0002161">
    <property type="term" value="F:aminoacyl-tRNA deacylase activity"/>
    <property type="evidence" value="ECO:0007669"/>
    <property type="project" value="InterPro"/>
</dbReference>
<dbReference type="PIRSF" id="PIRSF006181">
    <property type="entry name" value="EbsC_YbaK"/>
    <property type="match status" value="1"/>
</dbReference>
<dbReference type="Pfam" id="PF04073">
    <property type="entry name" value="tRNA_edit"/>
    <property type="match status" value="1"/>
</dbReference>
<evidence type="ECO:0000313" key="6">
    <source>
        <dbReference type="EMBL" id="QCY47472.1"/>
    </source>
</evidence>
<organism evidence="6 7">
    <name type="scientific">Glutamicibacter creatinolyticus</name>
    <dbReference type="NCBI Taxonomy" id="162496"/>
    <lineage>
        <taxon>Bacteria</taxon>
        <taxon>Bacillati</taxon>
        <taxon>Actinomycetota</taxon>
        <taxon>Actinomycetes</taxon>
        <taxon>Micrococcales</taxon>
        <taxon>Micrococcaceae</taxon>
        <taxon>Glutamicibacter</taxon>
    </lineage>
</organism>
<protein>
    <recommendedName>
        <fullName evidence="4">Cys-tRNA(Pro)/Cys-tRNA(Cys) deacylase</fullName>
        <ecNumber evidence="4">4.2.-.-</ecNumber>
    </recommendedName>
</protein>
<comment type="similarity">
    <text evidence="1 4">Belongs to the prolyl-tRNA editing family. YbaK/EbsC subfamily.</text>
</comment>
<dbReference type="Proteomes" id="UP000307000">
    <property type="component" value="Chromosome"/>
</dbReference>
<sequence>MGKKPKLITTPATLALGQAGVAFTEHPYEHDARATDYGAESSRALRADPRRVFKTLMATGGSGASTDFVVALVPVSAHLDLKALGSAVGLKKLAMADPAAAQRRSGYVLGGISPLGQRQHSPTFIDASAEEWQTIFVSGGRRGLSLEIAPRDLAAVAGARFAPIAAA</sequence>
<gene>
    <name evidence="6" type="ORF">GcLGCM259_1753</name>
</gene>
<dbReference type="PANTHER" id="PTHR30411">
    <property type="entry name" value="CYTOPLASMIC PROTEIN"/>
    <property type="match status" value="1"/>
</dbReference>
<dbReference type="KEGG" id="gcr:GcLGCM259_1753"/>
<feature type="domain" description="YbaK/aminoacyl-tRNA synthetase-associated" evidence="5">
    <location>
        <begin position="39"/>
        <end position="154"/>
    </location>
</feature>
<evidence type="ECO:0000313" key="7">
    <source>
        <dbReference type="Proteomes" id="UP000307000"/>
    </source>
</evidence>
<dbReference type="AlphaFoldDB" id="A0A5B7WU84"/>
<keyword evidence="7" id="KW-1185">Reference proteome</keyword>
<dbReference type="InterPro" id="IPR007214">
    <property type="entry name" value="YbaK/aa-tRNA-synth-assoc-dom"/>
</dbReference>
<reference evidence="6 7" key="1">
    <citation type="submission" date="2018-12" db="EMBL/GenBank/DDBJ databases">
        <title>Complete Genome Sequence of Glutamicibacter creatinolyticus strain LGCM259,isolated from an abscess of a 12-year-old mare in Italy.</title>
        <authorList>
            <person name="Santos R.G."/>
            <person name="Silva A.L."/>
            <person name="Seyffert N."/>
            <person name="Castro T.L.P."/>
            <person name="Attili A.R."/>
            <person name="Rifici C."/>
            <person name="Mazzullo G."/>
            <person name="Brenig B."/>
            <person name="Venanzi F."/>
            <person name="Azevedo V."/>
        </authorList>
    </citation>
    <scope>NUCLEOTIDE SEQUENCE [LARGE SCALE GENOMIC DNA]</scope>
    <source>
        <strain evidence="6 7">LGCM 259</strain>
    </source>
</reference>
<dbReference type="SUPFAM" id="SSF55826">
    <property type="entry name" value="YbaK/ProRS associated domain"/>
    <property type="match status" value="1"/>
</dbReference>
<name>A0A5B7WU84_9MICC</name>
<dbReference type="EC" id="4.2.-.-" evidence="4"/>
<dbReference type="RefSeq" id="WP_138926404.1">
    <property type="nucleotide sequence ID" value="NZ_CP034412.1"/>
</dbReference>
<proteinExistence type="inferred from homology"/>
<evidence type="ECO:0000256" key="2">
    <source>
        <dbReference type="ARBA" id="ARBA00022917"/>
    </source>
</evidence>
<dbReference type="EMBL" id="CP034412">
    <property type="protein sequence ID" value="QCY47472.1"/>
    <property type="molecule type" value="Genomic_DNA"/>
</dbReference>
<evidence type="ECO:0000256" key="1">
    <source>
        <dbReference type="ARBA" id="ARBA00009798"/>
    </source>
</evidence>
<evidence type="ECO:0000256" key="3">
    <source>
        <dbReference type="ARBA" id="ARBA00023239"/>
    </source>
</evidence>
<evidence type="ECO:0000256" key="4">
    <source>
        <dbReference type="PIRNR" id="PIRNR006181"/>
    </source>
</evidence>
<dbReference type="InterPro" id="IPR004369">
    <property type="entry name" value="Prolyl-tRNA_editing_YbaK/EbsC"/>
</dbReference>
<dbReference type="PANTHER" id="PTHR30411:SF0">
    <property type="entry name" value="CYS-TRNA(PRO)_CYS-TRNA(CYS) DEACYLASE YBAK"/>
    <property type="match status" value="1"/>
</dbReference>
<dbReference type="GO" id="GO:0006412">
    <property type="term" value="P:translation"/>
    <property type="evidence" value="ECO:0007669"/>
    <property type="project" value="UniProtKB-KW"/>
</dbReference>
<dbReference type="NCBIfam" id="TIGR00011">
    <property type="entry name" value="YbaK_EbsC"/>
    <property type="match status" value="1"/>
</dbReference>
<keyword evidence="2 4" id="KW-0648">Protein biosynthesis</keyword>
<dbReference type="GO" id="GO:0016829">
    <property type="term" value="F:lyase activity"/>
    <property type="evidence" value="ECO:0007669"/>
    <property type="project" value="UniProtKB-KW"/>
</dbReference>
<dbReference type="CDD" id="cd00002">
    <property type="entry name" value="YbaK_deacylase"/>
    <property type="match status" value="1"/>
</dbReference>
<keyword evidence="3 4" id="KW-0456">Lyase</keyword>
<dbReference type="Gene3D" id="3.90.960.10">
    <property type="entry name" value="YbaK/aminoacyl-tRNA synthetase-associated domain"/>
    <property type="match status" value="1"/>
</dbReference>
<dbReference type="InterPro" id="IPR036754">
    <property type="entry name" value="YbaK/aa-tRNA-synt-asso_dom_sf"/>
</dbReference>
<accession>A0A5B7WU84</accession>